<sequence length="83" mass="9454">MASATAKSSRLVYKKIAKDAFPFFGSSSRHLRYGSKCCCPKHPCRARDARDYNEQVVEARQAFLQCSSTYEDWVKTGKSRSRP</sequence>
<accession>A0A8H8U541</accession>
<keyword evidence="2" id="KW-1185">Reference proteome</keyword>
<dbReference type="EMBL" id="QGMJ01001225">
    <property type="protein sequence ID" value="TVY31923.1"/>
    <property type="molecule type" value="Genomic_DNA"/>
</dbReference>
<comment type="caution">
    <text evidence="1">The sequence shown here is derived from an EMBL/GenBank/DDBJ whole genome shotgun (WGS) entry which is preliminary data.</text>
</comment>
<name>A0A8H8U541_9HELO</name>
<evidence type="ECO:0000313" key="2">
    <source>
        <dbReference type="Proteomes" id="UP000462212"/>
    </source>
</evidence>
<dbReference type="AlphaFoldDB" id="A0A8H8U541"/>
<gene>
    <name evidence="1" type="ORF">LSUB1_G007250</name>
</gene>
<protein>
    <submittedName>
        <fullName evidence="1">Uncharacterized protein</fullName>
    </submittedName>
</protein>
<organism evidence="1 2">
    <name type="scientific">Lachnellula subtilissima</name>
    <dbReference type="NCBI Taxonomy" id="602034"/>
    <lineage>
        <taxon>Eukaryota</taxon>
        <taxon>Fungi</taxon>
        <taxon>Dikarya</taxon>
        <taxon>Ascomycota</taxon>
        <taxon>Pezizomycotina</taxon>
        <taxon>Leotiomycetes</taxon>
        <taxon>Helotiales</taxon>
        <taxon>Lachnaceae</taxon>
        <taxon>Lachnellula</taxon>
    </lineage>
</organism>
<proteinExistence type="predicted"/>
<reference evidence="1 2" key="1">
    <citation type="submission" date="2018-05" db="EMBL/GenBank/DDBJ databases">
        <title>Genome sequencing and assembly of the regulated plant pathogen Lachnellula willkommii and related sister species for the development of diagnostic species identification markers.</title>
        <authorList>
            <person name="Giroux E."/>
            <person name="Bilodeau G."/>
        </authorList>
    </citation>
    <scope>NUCLEOTIDE SEQUENCE [LARGE SCALE GENOMIC DNA]</scope>
    <source>
        <strain evidence="1 2">CBS 197.66</strain>
    </source>
</reference>
<dbReference type="Proteomes" id="UP000462212">
    <property type="component" value="Unassembled WGS sequence"/>
</dbReference>
<evidence type="ECO:0000313" key="1">
    <source>
        <dbReference type="EMBL" id="TVY31923.1"/>
    </source>
</evidence>